<keyword evidence="2" id="KW-0378">Hydrolase</keyword>
<dbReference type="PRINTS" id="PR00599">
    <property type="entry name" value="MAPEPTIDASE"/>
</dbReference>
<evidence type="ECO:0000313" key="6">
    <source>
        <dbReference type="EMBL" id="GED97893.1"/>
    </source>
</evidence>
<dbReference type="GO" id="GO:0008235">
    <property type="term" value="F:metalloexopeptidase activity"/>
    <property type="evidence" value="ECO:0007669"/>
    <property type="project" value="UniProtKB-ARBA"/>
</dbReference>
<dbReference type="InterPro" id="IPR036005">
    <property type="entry name" value="Creatinase/aminopeptidase-like"/>
</dbReference>
<accession>A0A7I9UY57</accession>
<keyword evidence="7" id="KW-1185">Reference proteome</keyword>
<gene>
    <name evidence="6" type="ORF">nbrc107697_19320</name>
</gene>
<dbReference type="AlphaFoldDB" id="A0A7I9UY57"/>
<evidence type="ECO:0000256" key="1">
    <source>
        <dbReference type="ARBA" id="ARBA00022723"/>
    </source>
</evidence>
<feature type="domain" description="Creatinase N-terminal" evidence="5">
    <location>
        <begin position="82"/>
        <end position="209"/>
    </location>
</feature>
<evidence type="ECO:0000259" key="5">
    <source>
        <dbReference type="Pfam" id="PF01321"/>
    </source>
</evidence>
<dbReference type="Pfam" id="PF00557">
    <property type="entry name" value="Peptidase_M24"/>
    <property type="match status" value="1"/>
</dbReference>
<dbReference type="SUPFAM" id="SSF55920">
    <property type="entry name" value="Creatinase/aminopeptidase"/>
    <property type="match status" value="1"/>
</dbReference>
<dbReference type="Proteomes" id="UP000444980">
    <property type="component" value="Unassembled WGS sequence"/>
</dbReference>
<dbReference type="PROSITE" id="PS00491">
    <property type="entry name" value="PROLINE_PEPTIDASE"/>
    <property type="match status" value="1"/>
</dbReference>
<organism evidence="6 7">
    <name type="scientific">Gordonia crocea</name>
    <dbReference type="NCBI Taxonomy" id="589162"/>
    <lineage>
        <taxon>Bacteria</taxon>
        <taxon>Bacillati</taxon>
        <taxon>Actinomycetota</taxon>
        <taxon>Actinomycetes</taxon>
        <taxon>Mycobacteriales</taxon>
        <taxon>Gordoniaceae</taxon>
        <taxon>Gordonia</taxon>
    </lineage>
</organism>
<keyword evidence="1" id="KW-0479">Metal-binding</keyword>
<dbReference type="InterPro" id="IPR029149">
    <property type="entry name" value="Creatin/AminoP/Spt16_N"/>
</dbReference>
<dbReference type="InterPro" id="IPR000994">
    <property type="entry name" value="Pept_M24"/>
</dbReference>
<dbReference type="InterPro" id="IPR000587">
    <property type="entry name" value="Creatinase_N"/>
</dbReference>
<dbReference type="SUPFAM" id="SSF53092">
    <property type="entry name" value="Creatinase/prolidase N-terminal domain"/>
    <property type="match status" value="1"/>
</dbReference>
<evidence type="ECO:0000259" key="4">
    <source>
        <dbReference type="Pfam" id="PF00557"/>
    </source>
</evidence>
<dbReference type="PANTHER" id="PTHR46112:SF8">
    <property type="entry name" value="CYTOPLASMIC PEPTIDASE PEPQ-RELATED"/>
    <property type="match status" value="1"/>
</dbReference>
<dbReference type="EMBL" id="BJOU01000001">
    <property type="protein sequence ID" value="GED97893.1"/>
    <property type="molecule type" value="Genomic_DNA"/>
</dbReference>
<evidence type="ECO:0000256" key="3">
    <source>
        <dbReference type="SAM" id="MobiDB-lite"/>
    </source>
</evidence>
<dbReference type="PANTHER" id="PTHR46112">
    <property type="entry name" value="AMINOPEPTIDASE"/>
    <property type="match status" value="1"/>
</dbReference>
<dbReference type="GO" id="GO:0046872">
    <property type="term" value="F:metal ion binding"/>
    <property type="evidence" value="ECO:0007669"/>
    <property type="project" value="UniProtKB-KW"/>
</dbReference>
<dbReference type="InterPro" id="IPR001131">
    <property type="entry name" value="Peptidase_M24B_aminopep-P_CS"/>
</dbReference>
<evidence type="ECO:0000256" key="2">
    <source>
        <dbReference type="ARBA" id="ARBA00022801"/>
    </source>
</evidence>
<feature type="region of interest" description="Disordered" evidence="3">
    <location>
        <begin position="50"/>
        <end position="84"/>
    </location>
</feature>
<name>A0A7I9UY57_9ACTN</name>
<proteinExistence type="predicted"/>
<dbReference type="Pfam" id="PF01321">
    <property type="entry name" value="Creatinase_N"/>
    <property type="match status" value="1"/>
</dbReference>
<reference evidence="7" key="1">
    <citation type="submission" date="2019-06" db="EMBL/GenBank/DDBJ databases">
        <title>Gordonia isolated from sludge of a wastewater treatment plant.</title>
        <authorList>
            <person name="Tamura T."/>
            <person name="Aoyama K."/>
            <person name="Kang Y."/>
            <person name="Saito S."/>
            <person name="Akiyama N."/>
            <person name="Yazawa K."/>
            <person name="Gonoi T."/>
            <person name="Mikami Y."/>
        </authorList>
    </citation>
    <scope>NUCLEOTIDE SEQUENCE [LARGE SCALE GENOMIC DNA]</scope>
    <source>
        <strain evidence="7">NBRC 107697</strain>
    </source>
</reference>
<dbReference type="Gene3D" id="3.90.230.10">
    <property type="entry name" value="Creatinase/methionine aminopeptidase superfamily"/>
    <property type="match status" value="1"/>
</dbReference>
<feature type="domain" description="Peptidase M24" evidence="4">
    <location>
        <begin position="217"/>
        <end position="420"/>
    </location>
</feature>
<dbReference type="GO" id="GO:0004177">
    <property type="term" value="F:aminopeptidase activity"/>
    <property type="evidence" value="ECO:0007669"/>
    <property type="project" value="UniProtKB-ARBA"/>
</dbReference>
<dbReference type="InterPro" id="IPR001714">
    <property type="entry name" value="Pept_M24_MAP"/>
</dbReference>
<evidence type="ECO:0000313" key="7">
    <source>
        <dbReference type="Proteomes" id="UP000444980"/>
    </source>
</evidence>
<dbReference type="Gene3D" id="3.40.350.10">
    <property type="entry name" value="Creatinase/prolidase N-terminal domain"/>
    <property type="match status" value="1"/>
</dbReference>
<comment type="caution">
    <text evidence="6">The sequence shown here is derived from an EMBL/GenBank/DDBJ whole genome shotgun (WGS) entry which is preliminary data.</text>
</comment>
<dbReference type="InterPro" id="IPR050659">
    <property type="entry name" value="Peptidase_M24B"/>
</dbReference>
<sequence length="438" mass="45547">MPIVGVAVINTPTNTHATVVSAPITRPRSIHALMRNSLAVAGSEANHRVPIGRVAPRPGPEIRDYRGGMSREASSTSPHRARRDRLRDALSDVDAVLVTDLVNVRYLSGFTGSNGAVLVWAEPGEQRRDAISTDGRYTVQVGEQAGDLPLVPGRAVASVLLQEAAGAGARRVAIEADSVTVAADAALREAVPDVDLVASTGLVERLREVKDPGEVDAIAAACAVGDAALAQLIAAGAIAPGRTEREVARDLEWAMYAHGAAAIAFETIVAAGANSAVPHHRPTDALLAEGDFVKIDFGAVVDGYHSDMTRTFVLSHEQPWQREIYELVARAAQAGREAARAGVRAADVDAAARAVIADAGHGEDFVHGLGHGLGLQIHEAPSVGATAAGTLLDGAVVTVEPGVYLPGRGGVRIEDTVVVSDGPCRILTAADRTFTVLD</sequence>
<protein>
    <submittedName>
        <fullName evidence="6">X-Pro dipeptidase</fullName>
    </submittedName>
</protein>